<reference evidence="1 2" key="1">
    <citation type="journal article" date="2015" name="Genome Biol. Evol.">
        <title>The genome of winter moth (Operophtera brumata) provides a genomic perspective on sexual dimorphism and phenology.</title>
        <authorList>
            <person name="Derks M.F."/>
            <person name="Smit S."/>
            <person name="Salis L."/>
            <person name="Schijlen E."/>
            <person name="Bossers A."/>
            <person name="Mateman C."/>
            <person name="Pijl A.S."/>
            <person name="de Ridder D."/>
            <person name="Groenen M.A."/>
            <person name="Visser M.E."/>
            <person name="Megens H.J."/>
        </authorList>
    </citation>
    <scope>NUCLEOTIDE SEQUENCE [LARGE SCALE GENOMIC DNA]</scope>
    <source>
        <strain evidence="1">WM2013NL</strain>
        <tissue evidence="1">Head and thorax</tissue>
    </source>
</reference>
<dbReference type="Proteomes" id="UP000037510">
    <property type="component" value="Unassembled WGS sequence"/>
</dbReference>
<gene>
    <name evidence="1" type="ORF">OBRU01_02678</name>
</gene>
<protein>
    <submittedName>
        <fullName evidence="1">Putative protease inhibitor 4</fullName>
    </submittedName>
</protein>
<dbReference type="SUPFAM" id="SSF57567">
    <property type="entry name" value="Serine protease inhibitors"/>
    <property type="match status" value="1"/>
</dbReference>
<dbReference type="InterPro" id="IPR036084">
    <property type="entry name" value="Ser_inhib-like_sf"/>
</dbReference>
<evidence type="ECO:0000313" key="2">
    <source>
        <dbReference type="Proteomes" id="UP000037510"/>
    </source>
</evidence>
<dbReference type="Gene3D" id="2.10.25.10">
    <property type="entry name" value="Laminin"/>
    <property type="match status" value="1"/>
</dbReference>
<dbReference type="EMBL" id="JTDY01000234">
    <property type="protein sequence ID" value="KOB78133.1"/>
    <property type="molecule type" value="Genomic_DNA"/>
</dbReference>
<proteinExistence type="predicted"/>
<comment type="caution">
    <text evidence="1">The sequence shown here is derived from an EMBL/GenBank/DDBJ whole genome shotgun (WGS) entry which is preliminary data.</text>
</comment>
<sequence length="75" mass="8394">MNCNSIGLEECPEGTHAYTTNCRPMTPEATCDEPNPVMGKYDVCDYSSCYCDHPTVRDTASNMCVKQEECPKKSY</sequence>
<accession>A0A0L7LRM1</accession>
<keyword evidence="2" id="KW-1185">Reference proteome</keyword>
<dbReference type="AlphaFoldDB" id="A0A0L7LRM1"/>
<name>A0A0L7LRM1_OPEBR</name>
<organism evidence="1 2">
    <name type="scientific">Operophtera brumata</name>
    <name type="common">Winter moth</name>
    <name type="synonym">Phalaena brumata</name>
    <dbReference type="NCBI Taxonomy" id="104452"/>
    <lineage>
        <taxon>Eukaryota</taxon>
        <taxon>Metazoa</taxon>
        <taxon>Ecdysozoa</taxon>
        <taxon>Arthropoda</taxon>
        <taxon>Hexapoda</taxon>
        <taxon>Insecta</taxon>
        <taxon>Pterygota</taxon>
        <taxon>Neoptera</taxon>
        <taxon>Endopterygota</taxon>
        <taxon>Lepidoptera</taxon>
        <taxon>Glossata</taxon>
        <taxon>Ditrysia</taxon>
        <taxon>Geometroidea</taxon>
        <taxon>Geometridae</taxon>
        <taxon>Larentiinae</taxon>
        <taxon>Operophtera</taxon>
    </lineage>
</organism>
<evidence type="ECO:0000313" key="1">
    <source>
        <dbReference type="EMBL" id="KOB78133.1"/>
    </source>
</evidence>